<keyword evidence="2" id="KW-0067">ATP-binding</keyword>
<dbReference type="InterPro" id="IPR049730">
    <property type="entry name" value="SNF2/RAD54-like_C"/>
</dbReference>
<keyword evidence="2" id="KW-0547">Nucleotide-binding</keyword>
<dbReference type="AlphaFoldDB" id="A0A1Q8SV11"/>
<keyword evidence="1" id="KW-0378">Hydrolase</keyword>
<dbReference type="GO" id="GO:0004386">
    <property type="term" value="F:helicase activity"/>
    <property type="evidence" value="ECO:0007669"/>
    <property type="project" value="UniProtKB-KW"/>
</dbReference>
<dbReference type="PROSITE" id="PS51192">
    <property type="entry name" value="HELICASE_ATP_BIND_1"/>
    <property type="match status" value="1"/>
</dbReference>
<dbReference type="STRING" id="404433.BTW07_04200"/>
<evidence type="ECO:0000259" key="3">
    <source>
        <dbReference type="PROSITE" id="PS51192"/>
    </source>
</evidence>
<evidence type="ECO:0000313" key="5">
    <source>
        <dbReference type="Proteomes" id="UP000186878"/>
    </source>
</evidence>
<dbReference type="InterPro" id="IPR038718">
    <property type="entry name" value="SNF2-like_sf"/>
</dbReference>
<dbReference type="PANTHER" id="PTHR45766:SF6">
    <property type="entry name" value="SWI_SNF-RELATED MATRIX-ASSOCIATED ACTIN-DEPENDENT REGULATOR OF CHROMATIN SUBFAMILY A-LIKE PROTEIN 1"/>
    <property type="match status" value="1"/>
</dbReference>
<gene>
    <name evidence="4" type="ORF">BTW07_04200</name>
</gene>
<name>A0A1Q8SV11_9GAMM</name>
<dbReference type="InterPro" id="IPR027417">
    <property type="entry name" value="P-loop_NTPase"/>
</dbReference>
<comment type="caution">
    <text evidence="4">The sequence shown here is derived from an EMBL/GenBank/DDBJ whole genome shotgun (WGS) entry which is preliminary data.</text>
</comment>
<dbReference type="GO" id="GO:0006281">
    <property type="term" value="P:DNA repair"/>
    <property type="evidence" value="ECO:0007669"/>
    <property type="project" value="TreeGrafter"/>
</dbReference>
<evidence type="ECO:0000256" key="1">
    <source>
        <dbReference type="ARBA" id="ARBA00022801"/>
    </source>
</evidence>
<organism evidence="4 5">
    <name type="scientific">Salinicola socius</name>
    <dbReference type="NCBI Taxonomy" id="404433"/>
    <lineage>
        <taxon>Bacteria</taxon>
        <taxon>Pseudomonadati</taxon>
        <taxon>Pseudomonadota</taxon>
        <taxon>Gammaproteobacteria</taxon>
        <taxon>Oceanospirillales</taxon>
        <taxon>Halomonadaceae</taxon>
        <taxon>Salinicola</taxon>
    </lineage>
</organism>
<dbReference type="SUPFAM" id="SSF52540">
    <property type="entry name" value="P-loop containing nucleoside triphosphate hydrolases"/>
    <property type="match status" value="2"/>
</dbReference>
<dbReference type="Gene3D" id="3.40.50.10810">
    <property type="entry name" value="Tandem AAA-ATPase domain"/>
    <property type="match status" value="1"/>
</dbReference>
<dbReference type="InterPro" id="IPR000330">
    <property type="entry name" value="SNF2_N"/>
</dbReference>
<keyword evidence="2" id="KW-0347">Helicase</keyword>
<dbReference type="CDD" id="cd18793">
    <property type="entry name" value="SF2_C_SNF"/>
    <property type="match status" value="1"/>
</dbReference>
<feature type="domain" description="Helicase ATP-binding" evidence="3">
    <location>
        <begin position="118"/>
        <end position="271"/>
    </location>
</feature>
<evidence type="ECO:0000256" key="2">
    <source>
        <dbReference type="ARBA" id="ARBA00022806"/>
    </source>
</evidence>
<dbReference type="Proteomes" id="UP000186878">
    <property type="component" value="Unassembled WGS sequence"/>
</dbReference>
<evidence type="ECO:0000313" key="4">
    <source>
        <dbReference type="EMBL" id="OLO05237.1"/>
    </source>
</evidence>
<accession>A0A1Q8SV11</accession>
<dbReference type="SMART" id="SM00487">
    <property type="entry name" value="DEXDc"/>
    <property type="match status" value="1"/>
</dbReference>
<protein>
    <recommendedName>
        <fullName evidence="3">Helicase ATP-binding domain-containing protein</fullName>
    </recommendedName>
</protein>
<sequence>MTKIYGTLRRTGDGWQMSDVPPHVAIRLKQLFPRVPKHQTGTFNFPADTQQCADLSWFLQRYPMAMSLDDQVSLDGGRAQYEQSQAEMETILRPDYRPSERQGLRPGQIVRPYQGQAVDLCLARRALLLGDDVGLGKTYTTAAMLLEPGALPAAVVMQTHLQDQWREKIEAFTTLRVHKIKGTRPYDLPPADVYLYRYSQLLGWIDTFGDGFFKAVAFDEIQELRRGTESGKGEAAKALASAAIYRLGLSATPIYNYGAEIWNVMQFLDDMVLGTWGDFSREWLKDDRQVKDPEALGSYLREQNIMLRRTKRDVGQQMPAINTIVEHIDSDDDALASIDDLARQLALKTTTGTFMERGRAGRELDLLVRHATGVAKAKNVARYARILLDADMPVMLMGWHRDVYDIWLDELGEYAPAMYTGSESDKQKRESVRRLVEGETNLFIMSLRSGAGLDGLQHRCSTVIFGELDWSPKVHEQIIGRLDREGQEEQVTAIYLNTDEGSDPPMVEVLGVKASQSTGIVDPGRQFAARHSDKTRIQALAERFLASRKAA</sequence>
<dbReference type="EMBL" id="MSDO01000004">
    <property type="protein sequence ID" value="OLO05237.1"/>
    <property type="molecule type" value="Genomic_DNA"/>
</dbReference>
<dbReference type="GO" id="GO:0005524">
    <property type="term" value="F:ATP binding"/>
    <property type="evidence" value="ECO:0007669"/>
    <property type="project" value="InterPro"/>
</dbReference>
<dbReference type="PANTHER" id="PTHR45766">
    <property type="entry name" value="DNA ANNEALING HELICASE AND ENDONUCLEASE ZRANB3 FAMILY MEMBER"/>
    <property type="match status" value="1"/>
</dbReference>
<dbReference type="OrthoDB" id="9760715at2"/>
<dbReference type="Gene3D" id="3.40.50.300">
    <property type="entry name" value="P-loop containing nucleotide triphosphate hydrolases"/>
    <property type="match status" value="1"/>
</dbReference>
<proteinExistence type="predicted"/>
<keyword evidence="5" id="KW-1185">Reference proteome</keyword>
<dbReference type="RefSeq" id="WP_075568921.1">
    <property type="nucleotide sequence ID" value="NZ_MSDO01000004.1"/>
</dbReference>
<dbReference type="Pfam" id="PF00176">
    <property type="entry name" value="SNF2-rel_dom"/>
    <property type="match status" value="1"/>
</dbReference>
<reference evidence="4 5" key="1">
    <citation type="submission" date="2016-12" db="EMBL/GenBank/DDBJ databases">
        <title>Draft genome sequences of strains Salinicola socius SMB35, Salinicola sp. MH3R3-1 and Chromohalobacter sp. SMB17 from the Verkhnekamsk potash mining region of Russia.</title>
        <authorList>
            <person name="Mavrodi D.V."/>
            <person name="Olsson B.E."/>
            <person name="Korsakova E.S."/>
            <person name="Pyankova A."/>
            <person name="Mavrodi O.V."/>
            <person name="Plotnikova E.G."/>
        </authorList>
    </citation>
    <scope>NUCLEOTIDE SEQUENCE [LARGE SCALE GENOMIC DNA]</scope>
    <source>
        <strain evidence="4 5">SMB35</strain>
    </source>
</reference>
<dbReference type="GO" id="GO:0031297">
    <property type="term" value="P:replication fork processing"/>
    <property type="evidence" value="ECO:0007669"/>
    <property type="project" value="TreeGrafter"/>
</dbReference>
<dbReference type="InterPro" id="IPR014001">
    <property type="entry name" value="Helicase_ATP-bd"/>
</dbReference>
<dbReference type="GO" id="GO:0016787">
    <property type="term" value="F:hydrolase activity"/>
    <property type="evidence" value="ECO:0007669"/>
    <property type="project" value="UniProtKB-KW"/>
</dbReference>